<dbReference type="EMBL" id="AZHX01001009">
    <property type="protein sequence ID" value="ETX05224.1"/>
    <property type="molecule type" value="Genomic_DNA"/>
</dbReference>
<dbReference type="HOGENOM" id="CLU_3115785_0_0_7"/>
<evidence type="ECO:0000313" key="2">
    <source>
        <dbReference type="Proteomes" id="UP000019140"/>
    </source>
</evidence>
<dbReference type="Proteomes" id="UP000019140">
    <property type="component" value="Unassembled WGS sequence"/>
</dbReference>
<gene>
    <name evidence="1" type="ORF">ETSY2_24225</name>
</gene>
<comment type="caution">
    <text evidence="1">The sequence shown here is derived from an EMBL/GenBank/DDBJ whole genome shotgun (WGS) entry which is preliminary data.</text>
</comment>
<name>W4M4E2_9BACT</name>
<dbReference type="AlphaFoldDB" id="W4M4E2"/>
<evidence type="ECO:0000313" key="1">
    <source>
        <dbReference type="EMBL" id="ETX05224.1"/>
    </source>
</evidence>
<protein>
    <submittedName>
        <fullName evidence="1">Uncharacterized protein</fullName>
    </submittedName>
</protein>
<proteinExistence type="predicted"/>
<sequence>MTLYSSCLRPECSDILLHLPDHVRHGKAHVGRELTADIKLLALNALDHEV</sequence>
<reference evidence="1 2" key="1">
    <citation type="journal article" date="2014" name="Nature">
        <title>An environmental bacterial taxon with a large and distinct metabolic repertoire.</title>
        <authorList>
            <person name="Wilson M.C."/>
            <person name="Mori T."/>
            <person name="Ruckert C."/>
            <person name="Uria A.R."/>
            <person name="Helf M.J."/>
            <person name="Takada K."/>
            <person name="Gernert C."/>
            <person name="Steffens U.A."/>
            <person name="Heycke N."/>
            <person name="Schmitt S."/>
            <person name="Rinke C."/>
            <person name="Helfrich E.J."/>
            <person name="Brachmann A.O."/>
            <person name="Gurgui C."/>
            <person name="Wakimoto T."/>
            <person name="Kracht M."/>
            <person name="Crusemann M."/>
            <person name="Hentschel U."/>
            <person name="Abe I."/>
            <person name="Matsunaga S."/>
            <person name="Kalinowski J."/>
            <person name="Takeyama H."/>
            <person name="Piel J."/>
        </authorList>
    </citation>
    <scope>NUCLEOTIDE SEQUENCE [LARGE SCALE GENOMIC DNA]</scope>
    <source>
        <strain evidence="2">TSY2</strain>
    </source>
</reference>
<keyword evidence="2" id="KW-1185">Reference proteome</keyword>
<accession>W4M4E2</accession>
<organism evidence="1 2">
    <name type="scientific">Candidatus Entotheonella gemina</name>
    <dbReference type="NCBI Taxonomy" id="1429439"/>
    <lineage>
        <taxon>Bacteria</taxon>
        <taxon>Pseudomonadati</taxon>
        <taxon>Nitrospinota/Tectimicrobiota group</taxon>
        <taxon>Candidatus Tectimicrobiota</taxon>
        <taxon>Candidatus Entotheonellia</taxon>
        <taxon>Candidatus Entotheonellales</taxon>
        <taxon>Candidatus Entotheonellaceae</taxon>
        <taxon>Candidatus Entotheonella</taxon>
    </lineage>
</organism>